<evidence type="ECO:0000256" key="2">
    <source>
        <dbReference type="ARBA" id="ARBA00007664"/>
    </source>
</evidence>
<protein>
    <submittedName>
        <fullName evidence="11">Glucanase inhibitor protein 3</fullName>
    </submittedName>
</protein>
<dbReference type="GO" id="GO:0005576">
    <property type="term" value="C:extracellular region"/>
    <property type="evidence" value="ECO:0007669"/>
    <property type="project" value="UniProtKB-SubCell"/>
</dbReference>
<evidence type="ECO:0000313" key="12">
    <source>
        <dbReference type="Proteomes" id="UP000054928"/>
    </source>
</evidence>
<dbReference type="PRINTS" id="PR00722">
    <property type="entry name" value="CHYMOTRYPSIN"/>
</dbReference>
<dbReference type="PANTHER" id="PTHR24276:SF98">
    <property type="entry name" value="FI18310P1-RELATED"/>
    <property type="match status" value="1"/>
</dbReference>
<dbReference type="PROSITE" id="PS50240">
    <property type="entry name" value="TRYPSIN_DOM"/>
    <property type="match status" value="1"/>
</dbReference>
<comment type="subcellular location">
    <subcellularLocation>
        <location evidence="1">Secreted</location>
    </subcellularLocation>
</comment>
<dbReference type="GeneID" id="36404270"/>
<organism evidence="11 12">
    <name type="scientific">Plasmopara halstedii</name>
    <name type="common">Downy mildew of sunflower</name>
    <dbReference type="NCBI Taxonomy" id="4781"/>
    <lineage>
        <taxon>Eukaryota</taxon>
        <taxon>Sar</taxon>
        <taxon>Stramenopiles</taxon>
        <taxon>Oomycota</taxon>
        <taxon>Peronosporomycetes</taxon>
        <taxon>Peronosporales</taxon>
        <taxon>Peronosporaceae</taxon>
        <taxon>Plasmopara</taxon>
    </lineage>
</organism>
<evidence type="ECO:0000256" key="3">
    <source>
        <dbReference type="ARBA" id="ARBA00022525"/>
    </source>
</evidence>
<dbReference type="GO" id="GO:0006508">
    <property type="term" value="P:proteolysis"/>
    <property type="evidence" value="ECO:0007669"/>
    <property type="project" value="InterPro"/>
</dbReference>
<evidence type="ECO:0000259" key="10">
    <source>
        <dbReference type="PROSITE" id="PS50240"/>
    </source>
</evidence>
<dbReference type="Pfam" id="PF00089">
    <property type="entry name" value="Trypsin"/>
    <property type="match status" value="1"/>
</dbReference>
<dbReference type="Gene3D" id="2.40.10.10">
    <property type="entry name" value="Trypsin-like serine proteases"/>
    <property type="match status" value="1"/>
</dbReference>
<dbReference type="CDD" id="cd00190">
    <property type="entry name" value="Tryp_SPc"/>
    <property type="match status" value="1"/>
</dbReference>
<keyword evidence="3" id="KW-0964">Secreted</keyword>
<dbReference type="InterPro" id="IPR001254">
    <property type="entry name" value="Trypsin_dom"/>
</dbReference>
<keyword evidence="6" id="KW-1015">Disulfide bond</keyword>
<sequence length="257" mass="26969">MKITFLIQVLLRLAPVTAILGGQIVPQGSKTYMTGIRITIDPTSSDDYNFCGGVLITPTHVLTTAACVSISFAKPNFVSVGAHYINGGEDGDELKVVSVVKHPKFDPTTLRNDFAVLKLVKPAKYKPVKLPASDGSDIRSGMWASAMGWGAINASIDAFGSEELLRVSLQVVTNDACRKALDSTAIDMSQVCAGGEKNKSPCKGDNGGPLIKENSNGDSDDVVIGLISGGNGCGIKGSPAIFSRVSSVLPWIQAVTK</sequence>
<dbReference type="InterPro" id="IPR001314">
    <property type="entry name" value="Peptidase_S1A"/>
</dbReference>
<keyword evidence="5" id="KW-0843">Virulence</keyword>
<feature type="signal peptide" evidence="9">
    <location>
        <begin position="1"/>
        <end position="18"/>
    </location>
</feature>
<keyword evidence="12" id="KW-1185">Reference proteome</keyword>
<dbReference type="PANTHER" id="PTHR24276">
    <property type="entry name" value="POLYSERASE-RELATED"/>
    <property type="match status" value="1"/>
</dbReference>
<dbReference type="InterPro" id="IPR043504">
    <property type="entry name" value="Peptidase_S1_PA_chymotrypsin"/>
</dbReference>
<evidence type="ECO:0000256" key="5">
    <source>
        <dbReference type="ARBA" id="ARBA00023026"/>
    </source>
</evidence>
<feature type="region of interest" description="Disordered" evidence="8">
    <location>
        <begin position="196"/>
        <end position="216"/>
    </location>
</feature>
<evidence type="ECO:0000256" key="8">
    <source>
        <dbReference type="SAM" id="MobiDB-lite"/>
    </source>
</evidence>
<feature type="domain" description="Peptidase S1" evidence="10">
    <location>
        <begin position="19"/>
        <end position="257"/>
    </location>
</feature>
<dbReference type="SUPFAM" id="SSF50494">
    <property type="entry name" value="Trypsin-like serine proteases"/>
    <property type="match status" value="1"/>
</dbReference>
<dbReference type="OrthoDB" id="160172at2759"/>
<evidence type="ECO:0000256" key="6">
    <source>
        <dbReference type="ARBA" id="ARBA00023157"/>
    </source>
</evidence>
<dbReference type="InterPro" id="IPR009003">
    <property type="entry name" value="Peptidase_S1_PA"/>
</dbReference>
<dbReference type="FunFam" id="2.40.10.10:FF:000068">
    <property type="entry name" value="transmembrane protease serine 2"/>
    <property type="match status" value="1"/>
</dbReference>
<keyword evidence="7" id="KW-0325">Glycoprotein</keyword>
<dbReference type="InterPro" id="IPR050430">
    <property type="entry name" value="Peptidase_S1"/>
</dbReference>
<dbReference type="STRING" id="4781.A0A0P1AEQ7"/>
<evidence type="ECO:0000256" key="1">
    <source>
        <dbReference type="ARBA" id="ARBA00004613"/>
    </source>
</evidence>
<dbReference type="OMA" id="VCNSSWR"/>
<keyword evidence="4 9" id="KW-0732">Signal</keyword>
<feature type="chain" id="PRO_5006058616" evidence="9">
    <location>
        <begin position="19"/>
        <end position="257"/>
    </location>
</feature>
<evidence type="ECO:0000256" key="4">
    <source>
        <dbReference type="ARBA" id="ARBA00022729"/>
    </source>
</evidence>
<proteinExistence type="inferred from homology"/>
<dbReference type="AlphaFoldDB" id="A0A0P1AEQ7"/>
<evidence type="ECO:0000256" key="9">
    <source>
        <dbReference type="SAM" id="SignalP"/>
    </source>
</evidence>
<comment type="similarity">
    <text evidence="2">Belongs to the peptidase S1 family.</text>
</comment>
<name>A0A0P1AEQ7_PLAHL</name>
<dbReference type="EMBL" id="CCYD01000349">
    <property type="protein sequence ID" value="CEG39160.1"/>
    <property type="molecule type" value="Genomic_DNA"/>
</dbReference>
<dbReference type="GO" id="GO:0004252">
    <property type="term" value="F:serine-type endopeptidase activity"/>
    <property type="evidence" value="ECO:0007669"/>
    <property type="project" value="InterPro"/>
</dbReference>
<dbReference type="SMART" id="SM00020">
    <property type="entry name" value="Tryp_SPc"/>
    <property type="match status" value="1"/>
</dbReference>
<reference evidence="12" key="1">
    <citation type="submission" date="2014-09" db="EMBL/GenBank/DDBJ databases">
        <authorList>
            <person name="Sharma Rahul"/>
            <person name="Thines Marco"/>
        </authorList>
    </citation>
    <scope>NUCLEOTIDE SEQUENCE [LARGE SCALE GENOMIC DNA]</scope>
</reference>
<accession>A0A0P1AEQ7</accession>
<dbReference type="Proteomes" id="UP000054928">
    <property type="component" value="Unassembled WGS sequence"/>
</dbReference>
<dbReference type="RefSeq" id="XP_024575529.1">
    <property type="nucleotide sequence ID" value="XM_024724676.1"/>
</dbReference>
<evidence type="ECO:0000256" key="7">
    <source>
        <dbReference type="ARBA" id="ARBA00023180"/>
    </source>
</evidence>
<evidence type="ECO:0000313" key="11">
    <source>
        <dbReference type="EMBL" id="CEG39160.1"/>
    </source>
</evidence>